<proteinExistence type="predicted"/>
<feature type="non-terminal residue" evidence="1">
    <location>
        <position position="131"/>
    </location>
</feature>
<protein>
    <submittedName>
        <fullName evidence="1">Uncharacterized protein</fullName>
    </submittedName>
</protein>
<evidence type="ECO:0000313" key="1">
    <source>
        <dbReference type="EMBL" id="KAJ1877705.1"/>
    </source>
</evidence>
<evidence type="ECO:0000313" key="2">
    <source>
        <dbReference type="Proteomes" id="UP001150581"/>
    </source>
</evidence>
<name>A0ACC1HZQ6_9FUNG</name>
<sequence length="131" mass="14408">YLRQISQLTGCTFADLHLELLALSPPETNPHGMILRQRCLMTDYSANPLIPQQHLFSYPLCPANCQIVCDIICPGMINRMPQLLVGGVYKLRNAKVDTFANGGTVVVLARDVKYPNTVLVKAVPEGAAELE</sequence>
<organism evidence="1 2">
    <name type="scientific">Kickxella alabastrina</name>
    <dbReference type="NCBI Taxonomy" id="61397"/>
    <lineage>
        <taxon>Eukaryota</taxon>
        <taxon>Fungi</taxon>
        <taxon>Fungi incertae sedis</taxon>
        <taxon>Zoopagomycota</taxon>
        <taxon>Kickxellomycotina</taxon>
        <taxon>Kickxellomycetes</taxon>
        <taxon>Kickxellales</taxon>
        <taxon>Kickxellaceae</taxon>
        <taxon>Kickxella</taxon>
    </lineage>
</organism>
<dbReference type="Proteomes" id="UP001150581">
    <property type="component" value="Unassembled WGS sequence"/>
</dbReference>
<accession>A0ACC1HZQ6</accession>
<comment type="caution">
    <text evidence="1">The sequence shown here is derived from an EMBL/GenBank/DDBJ whole genome shotgun (WGS) entry which is preliminary data.</text>
</comment>
<dbReference type="EMBL" id="JANBPG010004106">
    <property type="protein sequence ID" value="KAJ1877705.1"/>
    <property type="molecule type" value="Genomic_DNA"/>
</dbReference>
<keyword evidence="2" id="KW-1185">Reference proteome</keyword>
<gene>
    <name evidence="1" type="ORF">LPJ66_012046</name>
</gene>
<reference evidence="1" key="1">
    <citation type="submission" date="2022-07" db="EMBL/GenBank/DDBJ databases">
        <title>Phylogenomic reconstructions and comparative analyses of Kickxellomycotina fungi.</title>
        <authorList>
            <person name="Reynolds N.K."/>
            <person name="Stajich J.E."/>
            <person name="Barry K."/>
            <person name="Grigoriev I.V."/>
            <person name="Crous P."/>
            <person name="Smith M.E."/>
        </authorList>
    </citation>
    <scope>NUCLEOTIDE SEQUENCE</scope>
    <source>
        <strain evidence="1">Benny 63K</strain>
    </source>
</reference>
<feature type="non-terminal residue" evidence="1">
    <location>
        <position position="1"/>
    </location>
</feature>